<dbReference type="GO" id="GO:0003729">
    <property type="term" value="F:mRNA binding"/>
    <property type="evidence" value="ECO:0007669"/>
    <property type="project" value="TreeGrafter"/>
</dbReference>
<feature type="repeat" description="PPR" evidence="2">
    <location>
        <begin position="177"/>
        <end position="211"/>
    </location>
</feature>
<evidence type="ECO:0000313" key="4">
    <source>
        <dbReference type="EMBL" id="KAJ6820458.1"/>
    </source>
</evidence>
<dbReference type="Proteomes" id="UP001140949">
    <property type="component" value="Unassembled WGS sequence"/>
</dbReference>
<dbReference type="PROSITE" id="PS51375">
    <property type="entry name" value="PPR"/>
    <property type="match status" value="7"/>
</dbReference>
<name>A0AAX6FWQ5_IRIPA</name>
<dbReference type="Gene3D" id="1.25.40.10">
    <property type="entry name" value="Tetratricopeptide repeat domain"/>
    <property type="match status" value="3"/>
</dbReference>
<feature type="compositionally biased region" description="Low complexity" evidence="3">
    <location>
        <begin position="20"/>
        <end position="39"/>
    </location>
</feature>
<dbReference type="InterPro" id="IPR002885">
    <property type="entry name" value="PPR_rpt"/>
</dbReference>
<feature type="repeat" description="PPR" evidence="2">
    <location>
        <begin position="352"/>
        <end position="386"/>
    </location>
</feature>
<feature type="repeat" description="PPR" evidence="2">
    <location>
        <begin position="212"/>
        <end position="246"/>
    </location>
</feature>
<comment type="caution">
    <text evidence="4">The sequence shown here is derived from an EMBL/GenBank/DDBJ whole genome shotgun (WGS) entry which is preliminary data.</text>
</comment>
<feature type="repeat" description="PPR" evidence="2">
    <location>
        <begin position="146"/>
        <end position="176"/>
    </location>
</feature>
<dbReference type="PANTHER" id="PTHR47932:SF63">
    <property type="entry name" value="OS08G0290000 PROTEIN"/>
    <property type="match status" value="1"/>
</dbReference>
<feature type="repeat" description="PPR" evidence="2">
    <location>
        <begin position="282"/>
        <end position="316"/>
    </location>
</feature>
<dbReference type="NCBIfam" id="TIGR00756">
    <property type="entry name" value="PPR"/>
    <property type="match status" value="5"/>
</dbReference>
<keyword evidence="5" id="KW-1185">Reference proteome</keyword>
<dbReference type="Pfam" id="PF13812">
    <property type="entry name" value="PPR_3"/>
    <property type="match status" value="1"/>
</dbReference>
<evidence type="ECO:0000313" key="5">
    <source>
        <dbReference type="Proteomes" id="UP001140949"/>
    </source>
</evidence>
<feature type="region of interest" description="Disordered" evidence="3">
    <location>
        <begin position="1"/>
        <end position="53"/>
    </location>
</feature>
<gene>
    <name evidence="4" type="ORF">M6B38_397115</name>
</gene>
<feature type="repeat" description="PPR" evidence="2">
    <location>
        <begin position="247"/>
        <end position="281"/>
    </location>
</feature>
<proteinExistence type="predicted"/>
<reference evidence="4" key="1">
    <citation type="journal article" date="2023" name="GigaByte">
        <title>Genome assembly of the bearded iris, Iris pallida Lam.</title>
        <authorList>
            <person name="Bruccoleri R.E."/>
            <person name="Oakeley E.J."/>
            <person name="Faust A.M.E."/>
            <person name="Altorfer M."/>
            <person name="Dessus-Babus S."/>
            <person name="Burckhardt D."/>
            <person name="Oertli M."/>
            <person name="Naumann U."/>
            <person name="Petersen F."/>
            <person name="Wong J."/>
        </authorList>
    </citation>
    <scope>NUCLEOTIDE SEQUENCE</scope>
    <source>
        <strain evidence="4">GSM-AAB239-AS_SAM_17_03QT</strain>
    </source>
</reference>
<dbReference type="Pfam" id="PF13041">
    <property type="entry name" value="PPR_2"/>
    <property type="match status" value="2"/>
</dbReference>
<dbReference type="InterPro" id="IPR011990">
    <property type="entry name" value="TPR-like_helical_dom_sf"/>
</dbReference>
<sequence length="493" mass="55531">MKKAITRASSSSSWLSTPGNPLLQWPSPSSSLPPQHQNPNPNPKNPDDLPSAVDSLCRSGSFDSAWSLLLSSLPAPLPAFSVLFRRYSRRNMPTSAIRSFSFLLRNPNSFVSTDDEPPPLDLLLDALCKEGHVKAASAYASSLSLSLRSHNILLHGWLRVRRLDKAQKLFDQMPQRSVVTYGTLIEGLSRARRPNDALSLLEQMRLSNIAPNHATCNPIVDSLSEAGRFKEALALVEKFPLFGISANIYTYNSLIKGFCKNGDLVGASKMIKQMIGREILPTVTTYNYFFKYFSRFGKIEEGMNLYTKMVQSGYSPNRLTYQLLIKMFAESEKLDLAVQMIREMEQSGFESDLATSSMLVHLLVRLRKIDEACKEFEGMIKKGIVPQYVTYRMLTKELRRLGMGKIERKVSELMDSVPHSTKLPGSYREREGDEVVELRKSIMKKARVMSETLKTCKDPKELRKLKGSTESAVETANKLIADIRRRVYKVQSG</sequence>
<accession>A0AAX6FWQ5</accession>
<dbReference type="PANTHER" id="PTHR47932">
    <property type="entry name" value="ATPASE EXPRESSION PROTEIN 3"/>
    <property type="match status" value="1"/>
</dbReference>
<dbReference type="EMBL" id="JANAVB010025598">
    <property type="protein sequence ID" value="KAJ6820458.1"/>
    <property type="molecule type" value="Genomic_DNA"/>
</dbReference>
<dbReference type="AlphaFoldDB" id="A0AAX6FWQ5"/>
<evidence type="ECO:0000256" key="2">
    <source>
        <dbReference type="PROSITE-ProRule" id="PRU00708"/>
    </source>
</evidence>
<evidence type="ECO:0000256" key="3">
    <source>
        <dbReference type="SAM" id="MobiDB-lite"/>
    </source>
</evidence>
<keyword evidence="1" id="KW-0677">Repeat</keyword>
<protein>
    <submittedName>
        <fullName evidence="4">Pentatricopeptide repeat-containing protein, mitochondrial</fullName>
    </submittedName>
</protein>
<reference evidence="4" key="2">
    <citation type="submission" date="2023-04" db="EMBL/GenBank/DDBJ databases">
        <authorList>
            <person name="Bruccoleri R.E."/>
            <person name="Oakeley E.J."/>
            <person name="Faust A.-M."/>
            <person name="Dessus-Babus S."/>
            <person name="Altorfer M."/>
            <person name="Burckhardt D."/>
            <person name="Oertli M."/>
            <person name="Naumann U."/>
            <person name="Petersen F."/>
            <person name="Wong J."/>
        </authorList>
    </citation>
    <scope>NUCLEOTIDE SEQUENCE</scope>
    <source>
        <strain evidence="4">GSM-AAB239-AS_SAM_17_03QT</strain>
        <tissue evidence="4">Leaf</tissue>
    </source>
</reference>
<evidence type="ECO:0000256" key="1">
    <source>
        <dbReference type="ARBA" id="ARBA00022737"/>
    </source>
</evidence>
<feature type="repeat" description="PPR" evidence="2">
    <location>
        <begin position="317"/>
        <end position="351"/>
    </location>
</feature>
<organism evidence="4 5">
    <name type="scientific">Iris pallida</name>
    <name type="common">Sweet iris</name>
    <dbReference type="NCBI Taxonomy" id="29817"/>
    <lineage>
        <taxon>Eukaryota</taxon>
        <taxon>Viridiplantae</taxon>
        <taxon>Streptophyta</taxon>
        <taxon>Embryophyta</taxon>
        <taxon>Tracheophyta</taxon>
        <taxon>Spermatophyta</taxon>
        <taxon>Magnoliopsida</taxon>
        <taxon>Liliopsida</taxon>
        <taxon>Asparagales</taxon>
        <taxon>Iridaceae</taxon>
        <taxon>Iridoideae</taxon>
        <taxon>Irideae</taxon>
        <taxon>Iris</taxon>
    </lineage>
</organism>